<dbReference type="InterPro" id="IPR038404">
    <property type="entry name" value="TRAP_DctP_sf"/>
</dbReference>
<dbReference type="RefSeq" id="WP_085125455.1">
    <property type="nucleotide sequence ID" value="NZ_FWZX01000028.1"/>
</dbReference>
<keyword evidence="1 2" id="KW-0732">Signal</keyword>
<organism evidence="3 4">
    <name type="scientific">Tistlia consotensis USBA 355</name>
    <dbReference type="NCBI Taxonomy" id="560819"/>
    <lineage>
        <taxon>Bacteria</taxon>
        <taxon>Pseudomonadati</taxon>
        <taxon>Pseudomonadota</taxon>
        <taxon>Alphaproteobacteria</taxon>
        <taxon>Rhodospirillales</taxon>
        <taxon>Rhodovibrionaceae</taxon>
        <taxon>Tistlia</taxon>
    </lineage>
</organism>
<evidence type="ECO:0000256" key="1">
    <source>
        <dbReference type="ARBA" id="ARBA00022729"/>
    </source>
</evidence>
<dbReference type="EMBL" id="FWZX01000028">
    <property type="protein sequence ID" value="SMF68695.1"/>
    <property type="molecule type" value="Genomic_DNA"/>
</dbReference>
<feature type="signal peptide" evidence="2">
    <location>
        <begin position="1"/>
        <end position="22"/>
    </location>
</feature>
<protein>
    <submittedName>
        <fullName evidence="3">TRAP-type C4-dicarboxylate transport system, substrate-binding protein</fullName>
    </submittedName>
</protein>
<keyword evidence="4" id="KW-1185">Reference proteome</keyword>
<dbReference type="Pfam" id="PF03480">
    <property type="entry name" value="DctP"/>
    <property type="match status" value="1"/>
</dbReference>
<name>A0A1Y6CQM7_9PROT</name>
<evidence type="ECO:0000256" key="2">
    <source>
        <dbReference type="SAM" id="SignalP"/>
    </source>
</evidence>
<dbReference type="Gene3D" id="3.40.190.170">
    <property type="entry name" value="Bacterial extracellular solute-binding protein, family 7"/>
    <property type="match status" value="1"/>
</dbReference>
<accession>A0A1Y6CQM7</accession>
<gene>
    <name evidence="3" type="ORF">SAMN05428998_1288</name>
</gene>
<reference evidence="3 4" key="1">
    <citation type="submission" date="2017-04" db="EMBL/GenBank/DDBJ databases">
        <authorList>
            <person name="Afonso C.L."/>
            <person name="Miller P.J."/>
            <person name="Scott M.A."/>
            <person name="Spackman E."/>
            <person name="Goraichik I."/>
            <person name="Dimitrov K.M."/>
            <person name="Suarez D.L."/>
            <person name="Swayne D.E."/>
        </authorList>
    </citation>
    <scope>NUCLEOTIDE SEQUENCE [LARGE SCALE GENOMIC DNA]</scope>
    <source>
        <strain evidence="3 4">USBA 355</strain>
    </source>
</reference>
<dbReference type="NCBIfam" id="NF037995">
    <property type="entry name" value="TRAP_S1"/>
    <property type="match status" value="1"/>
</dbReference>
<dbReference type="PANTHER" id="PTHR33376">
    <property type="match status" value="1"/>
</dbReference>
<dbReference type="STRING" id="560819.SAMN05428998_1288"/>
<evidence type="ECO:0000313" key="3">
    <source>
        <dbReference type="EMBL" id="SMF68695.1"/>
    </source>
</evidence>
<dbReference type="PANTHER" id="PTHR33376:SF15">
    <property type="entry name" value="BLL6794 PROTEIN"/>
    <property type="match status" value="1"/>
</dbReference>
<evidence type="ECO:0000313" key="4">
    <source>
        <dbReference type="Proteomes" id="UP000192917"/>
    </source>
</evidence>
<dbReference type="Proteomes" id="UP000192917">
    <property type="component" value="Unassembled WGS sequence"/>
</dbReference>
<proteinExistence type="predicted"/>
<dbReference type="GO" id="GO:0055085">
    <property type="term" value="P:transmembrane transport"/>
    <property type="evidence" value="ECO:0007669"/>
    <property type="project" value="InterPro"/>
</dbReference>
<feature type="chain" id="PRO_5012486822" evidence="2">
    <location>
        <begin position="23"/>
        <end position="360"/>
    </location>
</feature>
<dbReference type="InterPro" id="IPR018389">
    <property type="entry name" value="DctP_fam"/>
</dbReference>
<sequence length="360" mass="38503">MLKKTLLLAGAGLALAATLSLAPGLAPRAEAATVIRYADYGPNRGSRAEALQWWADQLKQRSGGDLSVEFHWGGALLSGKATLNGLSTGVADAGTVIGFFTPSELRGYNLGDLPVDNSDEWVGLRAFYDLSKHNAAMKKEFDKANVAYLSNFTTGPIQLICTKAVKSVADLSGLKIRASGPYGKALAALGADVQRMSQADVYPALDSGVITCNQNYFYAMKAYKQYEVASYVTELDWGQNMSFGIFMNKDSYAALSEKDRKVVDAVSSDFVDHMAQVMIDELAADRAAMVKGIDGKAITIEKFSEADRAKVVADGKTQVDGWVKAASDAGLDGAALLADYEAKIKAYAAEKAAKGYPWAR</sequence>
<dbReference type="AlphaFoldDB" id="A0A1Y6CQM7"/>
<dbReference type="CDD" id="cd13666">
    <property type="entry name" value="PBP2_TRAP_DctP_like_1"/>
    <property type="match status" value="1"/>
</dbReference>